<feature type="transmembrane region" description="Helical" evidence="5">
    <location>
        <begin position="295"/>
        <end position="317"/>
    </location>
</feature>
<keyword evidence="2 5" id="KW-0812">Transmembrane</keyword>
<dbReference type="PROSITE" id="PS00216">
    <property type="entry name" value="SUGAR_TRANSPORT_1"/>
    <property type="match status" value="1"/>
</dbReference>
<keyword evidence="3 5" id="KW-1133">Transmembrane helix</keyword>
<dbReference type="InterPro" id="IPR052714">
    <property type="entry name" value="MFS_Exporter"/>
</dbReference>
<dbReference type="PROSITE" id="PS50850">
    <property type="entry name" value="MFS"/>
    <property type="match status" value="1"/>
</dbReference>
<dbReference type="RefSeq" id="WP_395418485.1">
    <property type="nucleotide sequence ID" value="NZ_JBIPKE010000019.1"/>
</dbReference>
<evidence type="ECO:0000256" key="1">
    <source>
        <dbReference type="ARBA" id="ARBA00004141"/>
    </source>
</evidence>
<feature type="transmembrane region" description="Helical" evidence="5">
    <location>
        <begin position="73"/>
        <end position="100"/>
    </location>
</feature>
<dbReference type="Proteomes" id="UP001610063">
    <property type="component" value="Unassembled WGS sequence"/>
</dbReference>
<comment type="subcellular location">
    <subcellularLocation>
        <location evidence="1">Membrane</location>
        <topology evidence="1">Multi-pass membrane protein</topology>
    </subcellularLocation>
</comment>
<feature type="transmembrane region" description="Helical" evidence="5">
    <location>
        <begin position="269"/>
        <end position="289"/>
    </location>
</feature>
<evidence type="ECO:0000256" key="4">
    <source>
        <dbReference type="ARBA" id="ARBA00023136"/>
    </source>
</evidence>
<dbReference type="CDD" id="cd17489">
    <property type="entry name" value="MFS_YfcJ_like"/>
    <property type="match status" value="1"/>
</dbReference>
<dbReference type="InterPro" id="IPR011701">
    <property type="entry name" value="MFS"/>
</dbReference>
<feature type="domain" description="Major facilitator superfamily (MFS) profile" evidence="6">
    <location>
        <begin position="8"/>
        <end position="382"/>
    </location>
</feature>
<keyword evidence="4 5" id="KW-0472">Membrane</keyword>
<dbReference type="InterPro" id="IPR020846">
    <property type="entry name" value="MFS_dom"/>
</dbReference>
<dbReference type="SUPFAM" id="SSF103473">
    <property type="entry name" value="MFS general substrate transporter"/>
    <property type="match status" value="1"/>
</dbReference>
<feature type="transmembrane region" description="Helical" evidence="5">
    <location>
        <begin position="9"/>
        <end position="30"/>
    </location>
</feature>
<feature type="transmembrane region" description="Helical" evidence="5">
    <location>
        <begin position="357"/>
        <end position="376"/>
    </location>
</feature>
<dbReference type="InterPro" id="IPR005829">
    <property type="entry name" value="Sugar_transporter_CS"/>
</dbReference>
<feature type="transmembrane region" description="Helical" evidence="5">
    <location>
        <begin position="329"/>
        <end position="351"/>
    </location>
</feature>
<dbReference type="Gene3D" id="1.20.1250.20">
    <property type="entry name" value="MFS general substrate transporter like domains"/>
    <property type="match status" value="2"/>
</dbReference>
<accession>A0ABW7NCM8</accession>
<name>A0ABW7NCM8_9BACT</name>
<sequence length="382" mass="41463">MFKKYSKNFWLLSFSSYLFFSSFTMIIPELPAYLTGMGGKEYIGLIIALFTLTAGISRPFSGKLTDHWGRIPVMVVGATVSGLAALLYPVVATVSGFLLIRLFHGFSTGFKPTGTSAYIADIVPADKRGEALGISSFFGSVGMASGPAIGSWFFLQYGIDGLFYLSSVFAFASVAILIGMKETLKTKQAFHPKMLKISRSDIFEPSVFTPSTVMILTTLAFGTVVTLAPDFSDFLGIKNRGLFFVVFTSSSLLVRIIGGQLSDRFGRKVVLKVSTLLIFTSMIVLGFSITPFQFFAGAFIFGIGYGLNSPTLFAWTIDLSPEASRGKGVATLFIFLEIGIGVGALISGTAYQGVNERFPLIFGAAGFFSLIAFLYLQFFNRR</sequence>
<feature type="transmembrane region" description="Helical" evidence="5">
    <location>
        <begin position="161"/>
        <end position="181"/>
    </location>
</feature>
<feature type="transmembrane region" description="Helical" evidence="5">
    <location>
        <begin position="202"/>
        <end position="228"/>
    </location>
</feature>
<dbReference type="PANTHER" id="PTHR23531:SF1">
    <property type="entry name" value="QUINOLENE RESISTANCE PROTEIN NORA"/>
    <property type="match status" value="1"/>
</dbReference>
<comment type="caution">
    <text evidence="7">The sequence shown here is derived from an EMBL/GenBank/DDBJ whole genome shotgun (WGS) entry which is preliminary data.</text>
</comment>
<evidence type="ECO:0000256" key="5">
    <source>
        <dbReference type="SAM" id="Phobius"/>
    </source>
</evidence>
<protein>
    <submittedName>
        <fullName evidence="7">MFS transporter</fullName>
    </submittedName>
</protein>
<reference evidence="7 8" key="1">
    <citation type="journal article" date="2013" name="Int. J. Syst. Evol. Microbiol.">
        <title>Marinoscillum luteum sp. nov., isolated from marine sediment.</title>
        <authorList>
            <person name="Cha I.T."/>
            <person name="Park S.J."/>
            <person name="Kim S.J."/>
            <person name="Kim J.G."/>
            <person name="Jung M.Y."/>
            <person name="Shin K.S."/>
            <person name="Kwon K.K."/>
            <person name="Yang S.H."/>
            <person name="Seo Y.S."/>
            <person name="Rhee S.K."/>
        </authorList>
    </citation>
    <scope>NUCLEOTIDE SEQUENCE [LARGE SCALE GENOMIC DNA]</scope>
    <source>
        <strain evidence="7 8">KCTC 23939</strain>
    </source>
</reference>
<dbReference type="PANTHER" id="PTHR23531">
    <property type="entry name" value="QUINOLENE RESISTANCE PROTEIN NORA"/>
    <property type="match status" value="1"/>
</dbReference>
<evidence type="ECO:0000256" key="2">
    <source>
        <dbReference type="ARBA" id="ARBA00022692"/>
    </source>
</evidence>
<dbReference type="EMBL" id="JBIPKE010000019">
    <property type="protein sequence ID" value="MFH6985026.1"/>
    <property type="molecule type" value="Genomic_DNA"/>
</dbReference>
<evidence type="ECO:0000313" key="7">
    <source>
        <dbReference type="EMBL" id="MFH6985026.1"/>
    </source>
</evidence>
<organism evidence="7 8">
    <name type="scientific">Marinoscillum luteum</name>
    <dbReference type="NCBI Taxonomy" id="861051"/>
    <lineage>
        <taxon>Bacteria</taxon>
        <taxon>Pseudomonadati</taxon>
        <taxon>Bacteroidota</taxon>
        <taxon>Cytophagia</taxon>
        <taxon>Cytophagales</taxon>
        <taxon>Reichenbachiellaceae</taxon>
        <taxon>Marinoscillum</taxon>
    </lineage>
</organism>
<dbReference type="InterPro" id="IPR036259">
    <property type="entry name" value="MFS_trans_sf"/>
</dbReference>
<keyword evidence="8" id="KW-1185">Reference proteome</keyword>
<proteinExistence type="predicted"/>
<evidence type="ECO:0000259" key="6">
    <source>
        <dbReference type="PROSITE" id="PS50850"/>
    </source>
</evidence>
<feature type="transmembrane region" description="Helical" evidence="5">
    <location>
        <begin position="42"/>
        <end position="61"/>
    </location>
</feature>
<evidence type="ECO:0000256" key="3">
    <source>
        <dbReference type="ARBA" id="ARBA00022989"/>
    </source>
</evidence>
<dbReference type="Pfam" id="PF07690">
    <property type="entry name" value="MFS_1"/>
    <property type="match status" value="1"/>
</dbReference>
<feature type="transmembrane region" description="Helical" evidence="5">
    <location>
        <begin position="240"/>
        <end position="257"/>
    </location>
</feature>
<gene>
    <name evidence="7" type="ORF">ACHKAR_16340</name>
</gene>
<evidence type="ECO:0000313" key="8">
    <source>
        <dbReference type="Proteomes" id="UP001610063"/>
    </source>
</evidence>